<organism evidence="1 2">
    <name type="scientific">Burkholderia cepacia</name>
    <name type="common">Pseudomonas cepacia</name>
    <dbReference type="NCBI Taxonomy" id="292"/>
    <lineage>
        <taxon>Bacteria</taxon>
        <taxon>Pseudomonadati</taxon>
        <taxon>Pseudomonadota</taxon>
        <taxon>Betaproteobacteria</taxon>
        <taxon>Burkholderiales</taxon>
        <taxon>Burkholderiaceae</taxon>
        <taxon>Burkholderia</taxon>
        <taxon>Burkholderia cepacia complex</taxon>
    </lineage>
</organism>
<dbReference type="Proteomes" id="UP000298234">
    <property type="component" value="Unassembled WGS sequence"/>
</dbReference>
<comment type="caution">
    <text evidence="1">The sequence shown here is derived from an EMBL/GenBank/DDBJ whole genome shotgun (WGS) entry which is preliminary data.</text>
</comment>
<name>A0AAX2RRZ4_BURCE</name>
<reference evidence="1 2" key="1">
    <citation type="submission" date="2019-03" db="EMBL/GenBank/DDBJ databases">
        <title>Burkholderia cepacia outbreak.</title>
        <authorList>
            <person name="Farzana R."/>
            <person name="Walsh T.R."/>
        </authorList>
    </citation>
    <scope>NUCLEOTIDE SEQUENCE [LARGE SCALE GENOMIC DNA]</scope>
    <source>
        <strain evidence="2">d13</strain>
    </source>
</reference>
<accession>A0AAX2RRZ4</accession>
<sequence>MEATDKVRLHVDVHPRDYQLLQSAAERTGMPIGEFCALTMHLGVRETLSWGAIRRTPELTECVEGDRCDRQPATGL</sequence>
<proteinExistence type="predicted"/>
<evidence type="ECO:0008006" key="3">
    <source>
        <dbReference type="Google" id="ProtNLM"/>
    </source>
</evidence>
<protein>
    <recommendedName>
        <fullName evidence="3">CopG family transcriptional regulator</fullName>
    </recommendedName>
</protein>
<dbReference type="EMBL" id="SNSQ01000016">
    <property type="protein sequence ID" value="TEU47483.1"/>
    <property type="molecule type" value="Genomic_DNA"/>
</dbReference>
<gene>
    <name evidence="1" type="ORF">E3D37_15880</name>
</gene>
<dbReference type="AlphaFoldDB" id="A0AAX2RRZ4"/>
<evidence type="ECO:0000313" key="2">
    <source>
        <dbReference type="Proteomes" id="UP000298234"/>
    </source>
</evidence>
<dbReference type="RefSeq" id="WP_134256192.1">
    <property type="nucleotide sequence ID" value="NZ_SNSG01000013.1"/>
</dbReference>
<evidence type="ECO:0000313" key="1">
    <source>
        <dbReference type="EMBL" id="TEU47483.1"/>
    </source>
</evidence>